<feature type="compositionally biased region" description="Polar residues" evidence="5">
    <location>
        <begin position="148"/>
        <end position="176"/>
    </location>
</feature>
<evidence type="ECO:0000256" key="3">
    <source>
        <dbReference type="ARBA" id="ARBA00015134"/>
    </source>
</evidence>
<sequence>KMEMADAYDASGKKEKNNEKSVVNTDLLLHPELLSQDFILLTLYEKKIPVEKEKEANRDHLTNLYLQHVIPLPQRDLPSSRWGKRMEKIRALQSPANRSSQQQGSACDNSRKRPLIVFDGSSTKTSIKLKKTEAGSGAVDRLKPPPSGNLTNTIRRLSGPSANCSLDDSHRSSANHLSGKEEAQNNVATIHRSPTGNGKAPSSTLPTGGTTIKLKRVAPKEGESEATGEQKSPEPKKKIQHVTWP</sequence>
<dbReference type="GO" id="GO:0005634">
    <property type="term" value="C:nucleus"/>
    <property type="evidence" value="ECO:0007669"/>
    <property type="project" value="UniProtKB-SubCell"/>
</dbReference>
<dbReference type="Proteomes" id="UP000018468">
    <property type="component" value="Linkage group LG17"/>
</dbReference>
<dbReference type="GO" id="GO:0048598">
    <property type="term" value="P:embryonic morphogenesis"/>
    <property type="evidence" value="ECO:0007669"/>
    <property type="project" value="InterPro"/>
</dbReference>
<protein>
    <recommendedName>
        <fullName evidence="3">Ashwin</fullName>
    </recommendedName>
</protein>
<dbReference type="Ensembl" id="ENSLOCT00000010668.1">
    <property type="protein sequence ID" value="ENSLOCP00000010653.1"/>
    <property type="gene ID" value="ENSLOCG00000008750.1"/>
</dbReference>
<comment type="subcellular location">
    <subcellularLocation>
        <location evidence="1">Nucleus</location>
    </subcellularLocation>
</comment>
<feature type="region of interest" description="Disordered" evidence="5">
    <location>
        <begin position="1"/>
        <end position="20"/>
    </location>
</feature>
<dbReference type="STRING" id="7918.ENSLOCP00000010653"/>
<dbReference type="eggNOG" id="ENOG502S0PQ">
    <property type="taxonomic scope" value="Eukaryota"/>
</dbReference>
<dbReference type="HOGENOM" id="CLU_104242_0_0_1"/>
<dbReference type="InterPro" id="IPR024887">
    <property type="entry name" value="Ashwin"/>
</dbReference>
<dbReference type="GeneTree" id="ENSGT00390000007488"/>
<dbReference type="EMBL" id="AHAT01003425">
    <property type="status" value="NOT_ANNOTATED_CDS"/>
    <property type="molecule type" value="Genomic_DNA"/>
</dbReference>
<accession>W5MQJ4</accession>
<dbReference type="PANTHER" id="PTHR28359">
    <property type="entry name" value="ASHWIN"/>
    <property type="match status" value="1"/>
</dbReference>
<comment type="similarity">
    <text evidence="2">Belongs to the ashwin family.</text>
</comment>
<reference evidence="7" key="1">
    <citation type="submission" date="2011-12" db="EMBL/GenBank/DDBJ databases">
        <title>The Draft Genome of Lepisosteus oculatus.</title>
        <authorList>
            <consortium name="The Broad Institute Genome Assembly &amp; Analysis Group"/>
            <consortium name="Computational R&amp;D Group"/>
            <consortium name="and Sequencing Platform"/>
            <person name="Di Palma F."/>
            <person name="Alfoldi J."/>
            <person name="Johnson J."/>
            <person name="Berlin A."/>
            <person name="Gnerre S."/>
            <person name="Jaffe D."/>
            <person name="MacCallum I."/>
            <person name="Young S."/>
            <person name="Walker B.J."/>
            <person name="Lander E.S."/>
            <person name="Lindblad-Toh K."/>
        </authorList>
    </citation>
    <scope>NUCLEOTIDE SEQUENCE [LARGE SCALE GENOMIC DNA]</scope>
</reference>
<dbReference type="FunCoup" id="W5MQJ4">
    <property type="interactions" value="1207"/>
</dbReference>
<feature type="compositionally biased region" description="Polar residues" evidence="5">
    <location>
        <begin position="184"/>
        <end position="210"/>
    </location>
</feature>
<evidence type="ECO:0000256" key="5">
    <source>
        <dbReference type="SAM" id="MobiDB-lite"/>
    </source>
</evidence>
<evidence type="ECO:0000256" key="1">
    <source>
        <dbReference type="ARBA" id="ARBA00004123"/>
    </source>
</evidence>
<dbReference type="Bgee" id="ENSLOCG00000008750">
    <property type="expression patterns" value="Expressed in ovary and 13 other cell types or tissues"/>
</dbReference>
<dbReference type="Pfam" id="PF15323">
    <property type="entry name" value="Ashwin"/>
    <property type="match status" value="1"/>
</dbReference>
<evidence type="ECO:0000313" key="6">
    <source>
        <dbReference type="Ensembl" id="ENSLOCP00000010653.1"/>
    </source>
</evidence>
<evidence type="ECO:0000256" key="2">
    <source>
        <dbReference type="ARBA" id="ARBA00007855"/>
    </source>
</evidence>
<keyword evidence="4" id="KW-0539">Nucleus</keyword>
<reference evidence="6" key="2">
    <citation type="submission" date="2025-08" db="UniProtKB">
        <authorList>
            <consortium name="Ensembl"/>
        </authorList>
    </citation>
    <scope>IDENTIFICATION</scope>
</reference>
<proteinExistence type="inferred from homology"/>
<reference evidence="6" key="3">
    <citation type="submission" date="2025-09" db="UniProtKB">
        <authorList>
            <consortium name="Ensembl"/>
        </authorList>
    </citation>
    <scope>IDENTIFICATION</scope>
</reference>
<keyword evidence="7" id="KW-1185">Reference proteome</keyword>
<feature type="region of interest" description="Disordered" evidence="5">
    <location>
        <begin position="132"/>
        <end position="245"/>
    </location>
</feature>
<organism evidence="6 7">
    <name type="scientific">Lepisosteus oculatus</name>
    <name type="common">Spotted gar</name>
    <dbReference type="NCBI Taxonomy" id="7918"/>
    <lineage>
        <taxon>Eukaryota</taxon>
        <taxon>Metazoa</taxon>
        <taxon>Chordata</taxon>
        <taxon>Craniata</taxon>
        <taxon>Vertebrata</taxon>
        <taxon>Euteleostomi</taxon>
        <taxon>Actinopterygii</taxon>
        <taxon>Neopterygii</taxon>
        <taxon>Holostei</taxon>
        <taxon>Semionotiformes</taxon>
        <taxon>Lepisosteidae</taxon>
        <taxon>Lepisosteus</taxon>
    </lineage>
</organism>
<dbReference type="PANTHER" id="PTHR28359:SF1">
    <property type="entry name" value="ASHWIN"/>
    <property type="match status" value="1"/>
</dbReference>
<evidence type="ECO:0000256" key="4">
    <source>
        <dbReference type="ARBA" id="ARBA00023242"/>
    </source>
</evidence>
<dbReference type="AlphaFoldDB" id="W5MQJ4"/>
<dbReference type="InParanoid" id="W5MQJ4"/>
<dbReference type="OMA" id="SRWGKRM"/>
<evidence type="ECO:0000313" key="7">
    <source>
        <dbReference type="Proteomes" id="UP000018468"/>
    </source>
</evidence>
<name>W5MQJ4_LEPOC</name>
<feature type="compositionally biased region" description="Polar residues" evidence="5">
    <location>
        <begin position="94"/>
        <end position="108"/>
    </location>
</feature>
<dbReference type="GO" id="GO:0072669">
    <property type="term" value="C:tRNA-splicing ligase complex"/>
    <property type="evidence" value="ECO:0000318"/>
    <property type="project" value="GO_Central"/>
</dbReference>
<feature type="region of interest" description="Disordered" evidence="5">
    <location>
        <begin position="91"/>
        <end position="113"/>
    </location>
</feature>